<keyword evidence="2" id="KW-0732">Signal</keyword>
<dbReference type="GO" id="GO:0042597">
    <property type="term" value="C:periplasmic space"/>
    <property type="evidence" value="ECO:0007669"/>
    <property type="project" value="UniProtKB-ARBA"/>
</dbReference>
<dbReference type="SUPFAM" id="SSF53850">
    <property type="entry name" value="Periplasmic binding protein-like II"/>
    <property type="match status" value="1"/>
</dbReference>
<feature type="domain" description="Solute-binding protein family 5" evidence="3">
    <location>
        <begin position="143"/>
        <end position="531"/>
    </location>
</feature>
<evidence type="ECO:0000259" key="3">
    <source>
        <dbReference type="Pfam" id="PF00496"/>
    </source>
</evidence>
<feature type="chain" id="PRO_5039637125" evidence="2">
    <location>
        <begin position="26"/>
        <end position="621"/>
    </location>
</feature>
<organism evidence="4 5">
    <name type="scientific">Nakamurella aerolata</name>
    <dbReference type="NCBI Taxonomy" id="1656892"/>
    <lineage>
        <taxon>Bacteria</taxon>
        <taxon>Bacillati</taxon>
        <taxon>Actinomycetota</taxon>
        <taxon>Actinomycetes</taxon>
        <taxon>Nakamurellales</taxon>
        <taxon>Nakamurellaceae</taxon>
        <taxon>Nakamurella</taxon>
    </lineage>
</organism>
<dbReference type="Gene3D" id="3.40.190.10">
    <property type="entry name" value="Periplasmic binding protein-like II"/>
    <property type="match status" value="1"/>
</dbReference>
<protein>
    <submittedName>
        <fullName evidence="4">ABC transporter substrate-binding protein</fullName>
    </submittedName>
</protein>
<comment type="caution">
    <text evidence="4">The sequence shown here is derived from an EMBL/GenBank/DDBJ whole genome shotgun (WGS) entry which is preliminary data.</text>
</comment>
<dbReference type="AlphaFoldDB" id="A0A849A6R2"/>
<dbReference type="CDD" id="cd08506">
    <property type="entry name" value="PBP2_clavulanate_OppA2"/>
    <property type="match status" value="1"/>
</dbReference>
<feature type="signal peptide" evidence="2">
    <location>
        <begin position="1"/>
        <end position="25"/>
    </location>
</feature>
<feature type="compositionally biased region" description="Gly residues" evidence="1">
    <location>
        <begin position="32"/>
        <end position="42"/>
    </location>
</feature>
<dbReference type="RefSeq" id="WP_171198480.1">
    <property type="nucleotide sequence ID" value="NZ_JABEND010000002.1"/>
</dbReference>
<dbReference type="InterPro" id="IPR039424">
    <property type="entry name" value="SBP_5"/>
</dbReference>
<dbReference type="GO" id="GO:1904680">
    <property type="term" value="F:peptide transmembrane transporter activity"/>
    <property type="evidence" value="ECO:0007669"/>
    <property type="project" value="TreeGrafter"/>
</dbReference>
<dbReference type="Pfam" id="PF00496">
    <property type="entry name" value="SBP_bac_5"/>
    <property type="match status" value="1"/>
</dbReference>
<accession>A0A849A6R2</accession>
<feature type="compositionally biased region" description="Low complexity" evidence="1">
    <location>
        <begin position="61"/>
        <end position="76"/>
    </location>
</feature>
<proteinExistence type="predicted"/>
<evidence type="ECO:0000313" key="4">
    <source>
        <dbReference type="EMBL" id="NNG34798.1"/>
    </source>
</evidence>
<dbReference type="Gene3D" id="3.10.105.10">
    <property type="entry name" value="Dipeptide-binding Protein, Domain 3"/>
    <property type="match status" value="1"/>
</dbReference>
<feature type="compositionally biased region" description="Low complexity" evidence="1">
    <location>
        <begin position="43"/>
        <end position="52"/>
    </location>
</feature>
<feature type="region of interest" description="Disordered" evidence="1">
    <location>
        <begin position="32"/>
        <end position="76"/>
    </location>
</feature>
<dbReference type="PANTHER" id="PTHR30290:SF83">
    <property type="entry name" value="ABC TRANSPORTER SUBSTRATE-BINDING PROTEIN"/>
    <property type="match status" value="1"/>
</dbReference>
<dbReference type="PANTHER" id="PTHR30290">
    <property type="entry name" value="PERIPLASMIC BINDING COMPONENT OF ABC TRANSPORTER"/>
    <property type="match status" value="1"/>
</dbReference>
<evidence type="ECO:0000256" key="1">
    <source>
        <dbReference type="SAM" id="MobiDB-lite"/>
    </source>
</evidence>
<sequence length="621" mass="65306">MPAPQRRARVGFVVVAATGALVLSACSGVKGGSGPAGQGAPAGGNTQPAAQGGAAGGSAGSGSAAPGSGASGASGAPQFDQNGFVVRGPAAKKGGTVTVLGSSPFSHLDPARGNDGNVNNFYNLIYRGLTTNKRGPGDVGTETVPDLATDLGKPNADATEWTFTLKDGIKYSDGTPIKAQDFKYGFERALDPKNNIGNDELQQLIVGADKYKGAYADPKGLDSITTPDDKTIVFKLNRPFPSFFELTGSGPLTPFPKGKVPSADYLDSNVYGSGPYQLKSNNPGVKVELERNPNWDPATDPTRPAYPDAFVFQFGIDGSALDQRMLAGQANDKNVIAASTDPLQPSSVGQIQNPQTRSRIVRDLPSCTYFMNIRTDVKPLDDVKVRQAIQYAVDKQALITAAGGPQMALVANDMLLPGVPEKEDFNLYPSENSAGDIAKAKQLLAEAGVGDGFELSMDVRGLPLWQGFANALQDSLGKVGIKVKQKPLDSSTYYDVIQTPAQQSPIQVTGWCSSWLNGYPLLSPLFDGTRITKTGNQNGSMLNDPAINKRFADIAKLTDADAQNAEYAKLDKEIMQLAPVVPMLWLTPLQTVGSNVGNVFACACTTGYIDYSSVGLIDPGA</sequence>
<name>A0A849A6R2_9ACTN</name>
<evidence type="ECO:0000313" key="5">
    <source>
        <dbReference type="Proteomes" id="UP000562984"/>
    </source>
</evidence>
<dbReference type="PROSITE" id="PS51257">
    <property type="entry name" value="PROKAR_LIPOPROTEIN"/>
    <property type="match status" value="1"/>
</dbReference>
<evidence type="ECO:0000256" key="2">
    <source>
        <dbReference type="SAM" id="SignalP"/>
    </source>
</evidence>
<dbReference type="GO" id="GO:0015833">
    <property type="term" value="P:peptide transport"/>
    <property type="evidence" value="ECO:0007669"/>
    <property type="project" value="TreeGrafter"/>
</dbReference>
<keyword evidence="5" id="KW-1185">Reference proteome</keyword>
<dbReference type="GO" id="GO:0043190">
    <property type="term" value="C:ATP-binding cassette (ABC) transporter complex"/>
    <property type="evidence" value="ECO:0007669"/>
    <property type="project" value="InterPro"/>
</dbReference>
<reference evidence="4 5" key="1">
    <citation type="submission" date="2020-05" db="EMBL/GenBank/DDBJ databases">
        <title>Nakamurella sp. DB0629 isolated from air conditioner.</title>
        <authorList>
            <person name="Kim D.H."/>
            <person name="Kim D.-U."/>
        </authorList>
    </citation>
    <scope>NUCLEOTIDE SEQUENCE [LARGE SCALE GENOMIC DNA]</scope>
    <source>
        <strain evidence="4 5">DB0629</strain>
    </source>
</reference>
<dbReference type="Proteomes" id="UP000562984">
    <property type="component" value="Unassembled WGS sequence"/>
</dbReference>
<gene>
    <name evidence="4" type="ORF">HKD39_03485</name>
</gene>
<dbReference type="InterPro" id="IPR000914">
    <property type="entry name" value="SBP_5_dom"/>
</dbReference>
<dbReference type="InterPro" id="IPR030678">
    <property type="entry name" value="Peptide/Ni-bd"/>
</dbReference>
<dbReference type="EMBL" id="JABEND010000002">
    <property type="protein sequence ID" value="NNG34798.1"/>
    <property type="molecule type" value="Genomic_DNA"/>
</dbReference>
<dbReference type="PIRSF" id="PIRSF002741">
    <property type="entry name" value="MppA"/>
    <property type="match status" value="1"/>
</dbReference>